<dbReference type="InterPro" id="IPR036116">
    <property type="entry name" value="FN3_sf"/>
</dbReference>
<evidence type="ECO:0000313" key="3">
    <source>
        <dbReference type="EMBL" id="CAF3953356.1"/>
    </source>
</evidence>
<proteinExistence type="predicted"/>
<evidence type="ECO:0000313" key="4">
    <source>
        <dbReference type="Proteomes" id="UP000663829"/>
    </source>
</evidence>
<keyword evidence="4" id="KW-1185">Reference proteome</keyword>
<dbReference type="SMART" id="SM00060">
    <property type="entry name" value="FN3"/>
    <property type="match status" value="1"/>
</dbReference>
<evidence type="ECO:0000259" key="1">
    <source>
        <dbReference type="PROSITE" id="PS50853"/>
    </source>
</evidence>
<dbReference type="SUPFAM" id="SSF49265">
    <property type="entry name" value="Fibronectin type III"/>
    <property type="match status" value="1"/>
</dbReference>
<dbReference type="OrthoDB" id="6494095at2759"/>
<dbReference type="EMBL" id="CAJNOQ010008130">
    <property type="protein sequence ID" value="CAF1189092.1"/>
    <property type="molecule type" value="Genomic_DNA"/>
</dbReference>
<evidence type="ECO:0000313" key="2">
    <source>
        <dbReference type="EMBL" id="CAF1189092.1"/>
    </source>
</evidence>
<gene>
    <name evidence="2" type="ORF">GPM918_LOCUS23110</name>
    <name evidence="3" type="ORF">SRO942_LOCUS23109</name>
</gene>
<dbReference type="PROSITE" id="PS50853">
    <property type="entry name" value="FN3"/>
    <property type="match status" value="1"/>
</dbReference>
<dbReference type="AlphaFoldDB" id="A0A814VHN2"/>
<sequence>MSTTILRILFDYYVGNPGNILGNFSTISSSGVRFNVTASDCAEDCRCLVTRDDLMDWNLINLTLIETTSSGAIEYHNLAGYTNYTFTANCSQGSSSDIRSISIKTLVGVPSEPQNIQFKSENGILLFTWEKPATPNGPIDHYYVTVNNEKHKILSDAPLSYEISPIVPNKKYTFLLEACNIEDGNKTVCSNSVSQIYEEIVDIFTTKLPNSANYYTNIDVLLLLILTLSSYVTF</sequence>
<dbReference type="Gene3D" id="2.60.40.10">
    <property type="entry name" value="Immunoglobulins"/>
    <property type="match status" value="1"/>
</dbReference>
<name>A0A814VHN2_9BILA</name>
<accession>A0A814VHN2</accession>
<reference evidence="2" key="1">
    <citation type="submission" date="2021-02" db="EMBL/GenBank/DDBJ databases">
        <authorList>
            <person name="Nowell W R."/>
        </authorList>
    </citation>
    <scope>NUCLEOTIDE SEQUENCE</scope>
</reference>
<dbReference type="InterPro" id="IPR013783">
    <property type="entry name" value="Ig-like_fold"/>
</dbReference>
<dbReference type="Pfam" id="PF00041">
    <property type="entry name" value="fn3"/>
    <property type="match status" value="1"/>
</dbReference>
<comment type="caution">
    <text evidence="2">The sequence shown here is derived from an EMBL/GenBank/DDBJ whole genome shotgun (WGS) entry which is preliminary data.</text>
</comment>
<dbReference type="CDD" id="cd00063">
    <property type="entry name" value="FN3"/>
    <property type="match status" value="1"/>
</dbReference>
<feature type="domain" description="Fibronectin type-III" evidence="1">
    <location>
        <begin position="109"/>
        <end position="209"/>
    </location>
</feature>
<dbReference type="EMBL" id="CAJOBC010008131">
    <property type="protein sequence ID" value="CAF3953356.1"/>
    <property type="molecule type" value="Genomic_DNA"/>
</dbReference>
<protein>
    <recommendedName>
        <fullName evidence="1">Fibronectin type-III domain-containing protein</fullName>
    </recommendedName>
</protein>
<organism evidence="2 4">
    <name type="scientific">Didymodactylos carnosus</name>
    <dbReference type="NCBI Taxonomy" id="1234261"/>
    <lineage>
        <taxon>Eukaryota</taxon>
        <taxon>Metazoa</taxon>
        <taxon>Spiralia</taxon>
        <taxon>Gnathifera</taxon>
        <taxon>Rotifera</taxon>
        <taxon>Eurotatoria</taxon>
        <taxon>Bdelloidea</taxon>
        <taxon>Philodinida</taxon>
        <taxon>Philodinidae</taxon>
        <taxon>Didymodactylos</taxon>
    </lineage>
</organism>
<dbReference type="InterPro" id="IPR003961">
    <property type="entry name" value="FN3_dom"/>
</dbReference>
<dbReference type="Proteomes" id="UP000663829">
    <property type="component" value="Unassembled WGS sequence"/>
</dbReference>
<dbReference type="Proteomes" id="UP000681722">
    <property type="component" value="Unassembled WGS sequence"/>
</dbReference>